<dbReference type="Gene3D" id="1.10.1370.10">
    <property type="entry name" value="Neurolysin, domain 3"/>
    <property type="match status" value="1"/>
</dbReference>
<keyword evidence="3 7" id="KW-0479">Metal-binding</keyword>
<dbReference type="Gene3D" id="3.40.390.10">
    <property type="entry name" value="Collagenase (Catalytic Domain)"/>
    <property type="match status" value="1"/>
</dbReference>
<evidence type="ECO:0000313" key="10">
    <source>
        <dbReference type="Proteomes" id="UP000189464"/>
    </source>
</evidence>
<evidence type="ECO:0000313" key="9">
    <source>
        <dbReference type="EMBL" id="AQS60481.1"/>
    </source>
</evidence>
<dbReference type="InterPro" id="IPR001567">
    <property type="entry name" value="Pept_M3A_M3B_dom"/>
</dbReference>
<comment type="cofactor">
    <cofactor evidence="7">
        <name>Zn(2+)</name>
        <dbReference type="ChEBI" id="CHEBI:29105"/>
    </cofactor>
    <text evidence="7">Binds 1 zinc ion.</text>
</comment>
<dbReference type="PANTHER" id="PTHR43660:SF1">
    <property type="entry name" value="DIPEPTIDYL CARBOXYPEPTIDASE"/>
    <property type="match status" value="1"/>
</dbReference>
<accession>A0A1S6J0D2</accession>
<evidence type="ECO:0000256" key="6">
    <source>
        <dbReference type="ARBA" id="ARBA00023049"/>
    </source>
</evidence>
<keyword evidence="2 7" id="KW-0645">Protease</keyword>
<dbReference type="GO" id="GO:0005829">
    <property type="term" value="C:cytosol"/>
    <property type="evidence" value="ECO:0007669"/>
    <property type="project" value="UniProtKB-ARBA"/>
</dbReference>
<dbReference type="InterPro" id="IPR024077">
    <property type="entry name" value="Neurolysin/TOP_dom2"/>
</dbReference>
<name>A0A1S6J0D2_9FIRM</name>
<dbReference type="Pfam" id="PF01432">
    <property type="entry name" value="Peptidase_M3"/>
    <property type="match status" value="1"/>
</dbReference>
<dbReference type="GO" id="GO:0046872">
    <property type="term" value="F:metal ion binding"/>
    <property type="evidence" value="ECO:0007669"/>
    <property type="project" value="UniProtKB-UniRule"/>
</dbReference>
<dbReference type="FunFam" id="3.40.390.10:FF:000009">
    <property type="entry name" value="Oligopeptidase A"/>
    <property type="match status" value="1"/>
</dbReference>
<dbReference type="CDD" id="cd06456">
    <property type="entry name" value="M3A_DCP"/>
    <property type="match status" value="1"/>
</dbReference>
<organism evidence="9 10">
    <name type="scientific">Desulforamulus ferrireducens</name>
    <dbReference type="NCBI Taxonomy" id="1833852"/>
    <lineage>
        <taxon>Bacteria</taxon>
        <taxon>Bacillati</taxon>
        <taxon>Bacillota</taxon>
        <taxon>Clostridia</taxon>
        <taxon>Eubacteriales</taxon>
        <taxon>Peptococcaceae</taxon>
        <taxon>Desulforamulus</taxon>
    </lineage>
</organism>
<protein>
    <recommendedName>
        <fullName evidence="8">Peptidase M3A/M3B catalytic domain-containing protein</fullName>
    </recommendedName>
</protein>
<dbReference type="InterPro" id="IPR045090">
    <property type="entry name" value="Pept_M3A_M3B"/>
</dbReference>
<sequence>MPADGVLAVTKEANPLLAPFPTPHRTPPFDEIKTEHFLPALKQAIAEGQAEIDRIVNNPAPANFANTIEPLARSGRSLSRITGILFWLNNTASTPELQAVIKDAVPLLTKYSNDIALNEKLFARVQRVYQNCDRRHLTAEQRTLLEQSYRQFVRSGANLPPAQKERYRQISNRLAELSVIFEQNVLADTNNYFLHITEQRDLQGLPATAISAAAEEAKARKLTGWVFTLQEPSYTAFIKYADNRALRAQLYKAYNSKGCRGNEHDNRPIIKELVNLRLEMARLLGYGNYAQYVLEERMAGTPTRVNDFQEKLYAALLPAAQEELTELQSFAKQLGAKEKLQPYDWAYYAEKLKQKKYALSEEELRPYFKLEDVRQRIFALAGKLYGLRFVQNKKIPVYHQDVTAYEVWDGNRFMGVLYLDLFAGKGKSGGAWCGSLVTQEKLRGVDIRPQVGIACNFTRPTSGTDALLTLGEVTTFLHEFGHALHNLLSDVTYAQLAGTNVYWDFVELPSQIMENWAYEPEFWGDKLPAYLLCKIKESRNFQQATRKVGQLRSGILDMAWHSITSPLDEAVEVFEQQANRQQPLLEPVPGTLLSTRFTHIFAGGYAAGYYSYLWAEVLAADAFQAFQTKGMQKTARAFRQHILSKGGTENPAVLYKNFRGREATLEALLEKLNISYKKY</sequence>
<keyword evidence="4 7" id="KW-0378">Hydrolase</keyword>
<dbReference type="PANTHER" id="PTHR43660">
    <property type="entry name" value="DIPEPTIDYL CARBOXYPEPTIDASE"/>
    <property type="match status" value="1"/>
</dbReference>
<dbReference type="InterPro" id="IPR024079">
    <property type="entry name" value="MetalloPept_cat_dom_sf"/>
</dbReference>
<feature type="domain" description="Peptidase M3A/M3B catalytic" evidence="8">
    <location>
        <begin position="238"/>
        <end position="673"/>
    </location>
</feature>
<comment type="similarity">
    <text evidence="1 7">Belongs to the peptidase M3 family.</text>
</comment>
<dbReference type="EMBL" id="CP019698">
    <property type="protein sequence ID" value="AQS60481.1"/>
    <property type="molecule type" value="Genomic_DNA"/>
</dbReference>
<keyword evidence="10" id="KW-1185">Reference proteome</keyword>
<evidence type="ECO:0000256" key="7">
    <source>
        <dbReference type="RuleBase" id="RU003435"/>
    </source>
</evidence>
<proteinExistence type="inferred from homology"/>
<reference evidence="9 10" key="1">
    <citation type="journal article" date="2016" name="Int. J. Syst. Evol. Microbiol.">
        <title>Desulfotomaculum ferrireducens sp. nov., a moderately thermophilic sulfate-reducing and dissimilatory Fe(III)-reducing bacterium isolated from compost.</title>
        <authorList>
            <person name="Yang G."/>
            <person name="Guo J."/>
            <person name="Zhuang L."/>
            <person name="Yuan Y."/>
            <person name="Zhou S."/>
        </authorList>
    </citation>
    <scope>NUCLEOTIDE SEQUENCE [LARGE SCALE GENOMIC DNA]</scope>
    <source>
        <strain evidence="9 10">GSS09</strain>
    </source>
</reference>
<dbReference type="InterPro" id="IPR024080">
    <property type="entry name" value="Neurolysin/TOP_N"/>
</dbReference>
<dbReference type="KEGG" id="dfg:B0537_03015"/>
<evidence type="ECO:0000256" key="2">
    <source>
        <dbReference type="ARBA" id="ARBA00022670"/>
    </source>
</evidence>
<evidence type="ECO:0000256" key="1">
    <source>
        <dbReference type="ARBA" id="ARBA00006040"/>
    </source>
</evidence>
<dbReference type="Gene3D" id="1.20.1050.40">
    <property type="entry name" value="Endopeptidase. Chain P, domain 1"/>
    <property type="match status" value="1"/>
</dbReference>
<dbReference type="GO" id="GO:0006508">
    <property type="term" value="P:proteolysis"/>
    <property type="evidence" value="ECO:0007669"/>
    <property type="project" value="UniProtKB-KW"/>
</dbReference>
<evidence type="ECO:0000256" key="3">
    <source>
        <dbReference type="ARBA" id="ARBA00022723"/>
    </source>
</evidence>
<keyword evidence="6 7" id="KW-0482">Metalloprotease</keyword>
<dbReference type="OrthoDB" id="9769691at2"/>
<evidence type="ECO:0000259" key="8">
    <source>
        <dbReference type="Pfam" id="PF01432"/>
    </source>
</evidence>
<dbReference type="GO" id="GO:0004180">
    <property type="term" value="F:carboxypeptidase activity"/>
    <property type="evidence" value="ECO:0007669"/>
    <property type="project" value="TreeGrafter"/>
</dbReference>
<dbReference type="Proteomes" id="UP000189464">
    <property type="component" value="Chromosome"/>
</dbReference>
<evidence type="ECO:0000256" key="4">
    <source>
        <dbReference type="ARBA" id="ARBA00022801"/>
    </source>
</evidence>
<evidence type="ECO:0000256" key="5">
    <source>
        <dbReference type="ARBA" id="ARBA00022833"/>
    </source>
</evidence>
<dbReference type="InterPro" id="IPR034005">
    <property type="entry name" value="M3A_DCP"/>
</dbReference>
<dbReference type="AlphaFoldDB" id="A0A1S6J0D2"/>
<keyword evidence="5 7" id="KW-0862">Zinc</keyword>
<dbReference type="GO" id="GO:0004222">
    <property type="term" value="F:metalloendopeptidase activity"/>
    <property type="evidence" value="ECO:0007669"/>
    <property type="project" value="InterPro"/>
</dbReference>
<dbReference type="SUPFAM" id="SSF55486">
    <property type="entry name" value="Metalloproteases ('zincins'), catalytic domain"/>
    <property type="match status" value="1"/>
</dbReference>
<gene>
    <name evidence="9" type="ORF">B0537_03015</name>
</gene>